<comment type="function">
    <text evidence="1">Catalyzes the reversible adenylation of nicotinate mononucleotide (NaMN) to nicotinic acid adenine dinucleotide (NaAD).</text>
</comment>
<evidence type="ECO:0000256" key="4">
    <source>
        <dbReference type="ARBA" id="ARBA00022642"/>
    </source>
</evidence>
<evidence type="ECO:0000256" key="3">
    <source>
        <dbReference type="ARBA" id="ARBA00012389"/>
    </source>
</evidence>
<dbReference type="EC" id="2.7.7.18" evidence="3"/>
<comment type="pathway">
    <text evidence="2">Cofactor biosynthesis; NAD(+) biosynthesis; deamido-NAD(+) from nicotinate D-ribonucleotide: step 1/1.</text>
</comment>
<evidence type="ECO:0000256" key="9">
    <source>
        <dbReference type="ARBA" id="ARBA00023027"/>
    </source>
</evidence>
<dbReference type="InterPro" id="IPR004821">
    <property type="entry name" value="Cyt_trans-like"/>
</dbReference>
<evidence type="ECO:0000256" key="8">
    <source>
        <dbReference type="ARBA" id="ARBA00022840"/>
    </source>
</evidence>
<evidence type="ECO:0000259" key="11">
    <source>
        <dbReference type="Pfam" id="PF01467"/>
    </source>
</evidence>
<dbReference type="SUPFAM" id="SSF48371">
    <property type="entry name" value="ARM repeat"/>
    <property type="match status" value="1"/>
</dbReference>
<dbReference type="PANTHER" id="PTHR39321">
    <property type="entry name" value="NICOTINATE-NUCLEOTIDE ADENYLYLTRANSFERASE-RELATED"/>
    <property type="match status" value="1"/>
</dbReference>
<dbReference type="Proteomes" id="UP001314796">
    <property type="component" value="Unassembled WGS sequence"/>
</dbReference>
<dbReference type="SUPFAM" id="SSF52374">
    <property type="entry name" value="Nucleotidylyl transferase"/>
    <property type="match status" value="1"/>
</dbReference>
<reference evidence="12 13" key="1">
    <citation type="submission" date="2021-01" db="EMBL/GenBank/DDBJ databases">
        <title>Genomic Encyclopedia of Type Strains, Phase IV (KMG-IV): sequencing the most valuable type-strain genomes for metagenomic binning, comparative biology and taxonomic classification.</title>
        <authorList>
            <person name="Goeker M."/>
        </authorList>
    </citation>
    <scope>NUCLEOTIDE SEQUENCE [LARGE SCALE GENOMIC DNA]</scope>
    <source>
        <strain evidence="12 13">DSM 25890</strain>
    </source>
</reference>
<gene>
    <name evidence="12" type="ORF">JOC73_000818</name>
</gene>
<keyword evidence="9" id="KW-0520">NAD</keyword>
<dbReference type="InterPro" id="IPR014729">
    <property type="entry name" value="Rossmann-like_a/b/a_fold"/>
</dbReference>
<keyword evidence="12" id="KW-0328">Glycosyltransferase</keyword>
<dbReference type="RefSeq" id="WP_204400581.1">
    <property type="nucleotide sequence ID" value="NZ_JAFBEE010000003.1"/>
</dbReference>
<keyword evidence="13" id="KW-1185">Reference proteome</keyword>
<evidence type="ECO:0000256" key="1">
    <source>
        <dbReference type="ARBA" id="ARBA00002324"/>
    </source>
</evidence>
<dbReference type="GO" id="GO:0016779">
    <property type="term" value="F:nucleotidyltransferase activity"/>
    <property type="evidence" value="ECO:0007669"/>
    <property type="project" value="UniProtKB-KW"/>
</dbReference>
<dbReference type="EMBL" id="JAFBEE010000003">
    <property type="protein sequence ID" value="MBM7614307.1"/>
    <property type="molecule type" value="Genomic_DNA"/>
</dbReference>
<dbReference type="PANTHER" id="PTHR39321:SF3">
    <property type="entry name" value="PHOSPHOPANTETHEINE ADENYLYLTRANSFERASE"/>
    <property type="match status" value="1"/>
</dbReference>
<keyword evidence="8" id="KW-0067">ATP-binding</keyword>
<keyword evidence="7" id="KW-0547">Nucleotide-binding</keyword>
<keyword evidence="4" id="KW-0662">Pyridine nucleotide biosynthesis</keyword>
<dbReference type="Gene3D" id="3.40.50.620">
    <property type="entry name" value="HUPs"/>
    <property type="match status" value="1"/>
</dbReference>
<sequence>MVTARRLYQSICGELLHPEFLENTQIKGPFIKEIIEAPEFINQISYIVTNRDYSCGAVLHLCKQFLHKLWGDEMPPDPLFYIYQFTLSKSFPQSVEIDLRQEWTKGCLLYLQVLRVVAQLEMESDGDTILQQKPLRFLTNEEESYYKVSEEYRHFKWAFYQEYIYEMMKLNQEVLNHNTLDHISGVHHLALFIGKQLFDAGVPVDLGRVSGAAAGHDLGKFGCKSWEGKRVAYLHYYYTDLWFKNHGITFIGHIALNHSVWDLELENLSIESLILIYSDFRVKNDFNEKANKYEMTFFSLKDSFQVILDKLDNLDATKERRYTRVYSKLKDFEDYLLNLNIETNPDLPATISPKLEKKYFSLMKGKEVTENLKYLAIRHNILLMYHFRNESSLNEILEMARSEEDPRNLRAYLDVFHEYCTYLTQKQKIITLRFLYEKLVHSEEDIRRHSAEVMGNLIILFDEDYRKEIPQGVTLAPAAFTSCSLLEEYIDLFINPPHQIIPLHRQWMGYSMKVLITYIFSMCTNRQIQQYKNVVLKYYSSKTFYETNINIYLLDIIKYIPLEDDTESLTIICDYLSNSLRSNNQDLKVASLDAIDYLVRHLKDHRELIKRIEDILLQYKDVGFPAENYLQLRISKSLSMDEEISQHYHQLCQKDMESISDLFLSNLKTATSWVTKKVQVKMLLEYFLENGNVTGLYTAMHFCNLLKVSAVESVRNGAGRALVKLFPHLPVEQRNDIAIELLRGLEIEGYQFTKYIPIYLGKVLLYLRPYELDEVIDDLEEKIRQSNNQTKSLLLRTIGIIISGYDEYAERFQEDENAFAKRQTKLLGILINGLVHDDLQIRQISFTVIGKELFGSKILTKAEKYFIFKTISKKLLTLLAEGEESQLLFLSNAAGLNYIYRFITDYVFEHGEIQLPIPSNVAFFPGTFDPFTLGHKEISKAIRDEGFEVFLAVDEFSWSKRTQPNLIRRNIINKSIADEMNIFLYPEDFPTNIGNPKDLKQLKEIFNNEDVYIVVGSDVVMNASAYHSTSQENTIHHFPHIIFERRENGHEYDPDKLQESLKQILAPVVNLTLPPRYEDISSTQIRNYIDEGRDISKLMDPLAQKYIYKNNLYKKEPQYKSVIQTISIDVEVIEDYQEDLIYMVASSFHQEVEEVANRLKKLCQDFNGRMVIIKDINNANNLLAYSIFHWIPSDRIYQEFQDSKITELIRSKSTGRIISLDGFFIKEYAHLRNLYQIILTETLTYCLRKDFSYGIYRNNIDDIVSEELMELIRLHGFLPVPTVHEDHPIMAVDLTNPCTLNLDLETVIKEPFRSNGMVKEVIGSTRKNLQEALTKLYPGNLVLSFDRSIIDETLVRKICRENGVPPLPTQPRKLGDLMCVPFGNILNRAIVPNTVTKSLHTEKLFYPYMKGFTIGSYPFYLDLINQVKMIRSFNRPVILVDDLLNKGYRIKALDPLFKTQGVNVQKTIVGILSGRGKELMEIQNREVECAYFMPKLNLWFNENLMYPFIGGDTLWRGVYPEENLLPSINLILPYTSPYYIRGVSNHLIHNLSEVSIRNSIEILRVLEIEYQKVNERKLTLASLNEVFLYPRCPDHGENIYYDLSLSPSHYLKNDLELLNRLESSIITSETRRD</sequence>
<dbReference type="Pfam" id="PF01467">
    <property type="entry name" value="CTP_transf_like"/>
    <property type="match status" value="1"/>
</dbReference>
<evidence type="ECO:0000256" key="6">
    <source>
        <dbReference type="ARBA" id="ARBA00022695"/>
    </source>
</evidence>
<dbReference type="InterPro" id="IPR005248">
    <property type="entry name" value="NadD/NMNAT"/>
</dbReference>
<organism evidence="12 13">
    <name type="scientific">Alkaliphilus hydrothermalis</name>
    <dbReference type="NCBI Taxonomy" id="1482730"/>
    <lineage>
        <taxon>Bacteria</taxon>
        <taxon>Bacillati</taxon>
        <taxon>Bacillota</taxon>
        <taxon>Clostridia</taxon>
        <taxon>Peptostreptococcales</taxon>
        <taxon>Natronincolaceae</taxon>
        <taxon>Alkaliphilus</taxon>
    </lineage>
</organism>
<dbReference type="GO" id="GO:0016757">
    <property type="term" value="F:glycosyltransferase activity"/>
    <property type="evidence" value="ECO:0007669"/>
    <property type="project" value="UniProtKB-KW"/>
</dbReference>
<keyword evidence="6 12" id="KW-0548">Nucleotidyltransferase</keyword>
<evidence type="ECO:0000256" key="7">
    <source>
        <dbReference type="ARBA" id="ARBA00022741"/>
    </source>
</evidence>
<evidence type="ECO:0000256" key="5">
    <source>
        <dbReference type="ARBA" id="ARBA00022679"/>
    </source>
</evidence>
<evidence type="ECO:0000313" key="12">
    <source>
        <dbReference type="EMBL" id="MBM7614307.1"/>
    </source>
</evidence>
<accession>A0ABS2NN26</accession>
<comment type="catalytic activity">
    <reaction evidence="10">
        <text>nicotinate beta-D-ribonucleotide + ATP + H(+) = deamido-NAD(+) + diphosphate</text>
        <dbReference type="Rhea" id="RHEA:22860"/>
        <dbReference type="ChEBI" id="CHEBI:15378"/>
        <dbReference type="ChEBI" id="CHEBI:30616"/>
        <dbReference type="ChEBI" id="CHEBI:33019"/>
        <dbReference type="ChEBI" id="CHEBI:57502"/>
        <dbReference type="ChEBI" id="CHEBI:58437"/>
        <dbReference type="EC" id="2.7.7.18"/>
    </reaction>
</comment>
<keyword evidence="5" id="KW-0808">Transferase</keyword>
<comment type="caution">
    <text evidence="12">The sequence shown here is derived from an EMBL/GenBank/DDBJ whole genome shotgun (WGS) entry which is preliminary data.</text>
</comment>
<feature type="domain" description="Cytidyltransferase-like" evidence="11">
    <location>
        <begin position="923"/>
        <end position="1087"/>
    </location>
</feature>
<dbReference type="InterPro" id="IPR016024">
    <property type="entry name" value="ARM-type_fold"/>
</dbReference>
<name>A0ABS2NN26_9FIRM</name>
<proteinExistence type="predicted"/>
<dbReference type="SUPFAM" id="SSF109604">
    <property type="entry name" value="HD-domain/PDEase-like"/>
    <property type="match status" value="1"/>
</dbReference>
<evidence type="ECO:0000256" key="10">
    <source>
        <dbReference type="ARBA" id="ARBA00048721"/>
    </source>
</evidence>
<protein>
    <recommendedName>
        <fullName evidence="3">nicotinate-nucleotide adenylyltransferase</fullName>
        <ecNumber evidence="3">2.7.7.18</ecNumber>
    </recommendedName>
</protein>
<evidence type="ECO:0000256" key="2">
    <source>
        <dbReference type="ARBA" id="ARBA00005019"/>
    </source>
</evidence>
<evidence type="ECO:0000313" key="13">
    <source>
        <dbReference type="Proteomes" id="UP001314796"/>
    </source>
</evidence>